<dbReference type="AlphaFoldDB" id="A0A0E9SCU4"/>
<keyword evidence="1" id="KW-1133">Transmembrane helix</keyword>
<proteinExistence type="predicted"/>
<evidence type="ECO:0000313" key="2">
    <source>
        <dbReference type="EMBL" id="JAH39062.1"/>
    </source>
</evidence>
<name>A0A0E9SCU4_ANGAN</name>
<dbReference type="EMBL" id="GBXM01069515">
    <property type="protein sequence ID" value="JAH39062.1"/>
    <property type="molecule type" value="Transcribed_RNA"/>
</dbReference>
<keyword evidence="1" id="KW-0812">Transmembrane</keyword>
<feature type="transmembrane region" description="Helical" evidence="1">
    <location>
        <begin position="51"/>
        <end position="72"/>
    </location>
</feature>
<organism evidence="2">
    <name type="scientific">Anguilla anguilla</name>
    <name type="common">European freshwater eel</name>
    <name type="synonym">Muraena anguilla</name>
    <dbReference type="NCBI Taxonomy" id="7936"/>
    <lineage>
        <taxon>Eukaryota</taxon>
        <taxon>Metazoa</taxon>
        <taxon>Chordata</taxon>
        <taxon>Craniata</taxon>
        <taxon>Vertebrata</taxon>
        <taxon>Euteleostomi</taxon>
        <taxon>Actinopterygii</taxon>
        <taxon>Neopterygii</taxon>
        <taxon>Teleostei</taxon>
        <taxon>Anguilliformes</taxon>
        <taxon>Anguillidae</taxon>
        <taxon>Anguilla</taxon>
    </lineage>
</organism>
<sequence>MPHLTSPQNHTMSPRTTLIAACALKLPLLPPIVRPMRNGGQYSPPLSIKKMMMIMISFLAIAWSRVPGISSFKKVT</sequence>
<reference evidence="2" key="2">
    <citation type="journal article" date="2015" name="Fish Shellfish Immunol.">
        <title>Early steps in the European eel (Anguilla anguilla)-Vibrio vulnificus interaction in the gills: Role of the RtxA13 toxin.</title>
        <authorList>
            <person name="Callol A."/>
            <person name="Pajuelo D."/>
            <person name="Ebbesson L."/>
            <person name="Teles M."/>
            <person name="MacKenzie S."/>
            <person name="Amaro C."/>
        </authorList>
    </citation>
    <scope>NUCLEOTIDE SEQUENCE</scope>
</reference>
<keyword evidence="1" id="KW-0472">Membrane</keyword>
<protein>
    <submittedName>
        <fullName evidence="2">Uncharacterized protein</fullName>
    </submittedName>
</protein>
<reference evidence="2" key="1">
    <citation type="submission" date="2014-11" db="EMBL/GenBank/DDBJ databases">
        <authorList>
            <person name="Amaro Gonzalez C."/>
        </authorList>
    </citation>
    <scope>NUCLEOTIDE SEQUENCE</scope>
</reference>
<accession>A0A0E9SCU4</accession>
<evidence type="ECO:0000256" key="1">
    <source>
        <dbReference type="SAM" id="Phobius"/>
    </source>
</evidence>